<dbReference type="RefSeq" id="YP_009206848.1">
    <property type="nucleotide sequence ID" value="NC_028890.1"/>
</dbReference>
<evidence type="ECO:0000313" key="3">
    <source>
        <dbReference type="EMBL" id="ALA13129.1"/>
    </source>
</evidence>
<keyword evidence="1" id="KW-1133">Transmembrane helix</keyword>
<evidence type="ECO:0000256" key="1">
    <source>
        <dbReference type="SAM" id="Phobius"/>
    </source>
</evidence>
<organism evidence="3 4">
    <name type="scientific">Bacillus phage TsarBomba</name>
    <dbReference type="NCBI Taxonomy" id="1690456"/>
    <lineage>
        <taxon>Viruses</taxon>
        <taxon>Duplodnaviria</taxon>
        <taxon>Heunggongvirae</taxon>
        <taxon>Uroviricota</taxon>
        <taxon>Caudoviricetes</taxon>
        <taxon>Herelleviridae</taxon>
        <taxon>Bastillevirinae</taxon>
        <taxon>Tsarbombavirus</taxon>
        <taxon>Tsarbombavirus tsarbomba</taxon>
    </lineage>
</organism>
<dbReference type="EMBL" id="KT224359">
    <property type="protein sequence ID" value="ALA13100.1"/>
    <property type="molecule type" value="Genomic_DNA"/>
</dbReference>
<reference evidence="3 4" key="1">
    <citation type="journal article" date="2015" name="Genome Announc.">
        <title>Complete Genome Sequence of Bacillus cereus Group Phage TsarBomba.</title>
        <authorList>
            <person name="Erill I."/>
            <person name="Caruso S.M."/>
        </authorList>
    </citation>
    <scope>NUCLEOTIDE SEQUENCE [LARGE SCALE GENOMIC DNA]</scope>
</reference>
<proteinExistence type="predicted"/>
<keyword evidence="1" id="KW-0812">Transmembrane</keyword>
<accession>A0A0K2CZY6</accession>
<dbReference type="KEGG" id="vg:26633339"/>
<feature type="transmembrane region" description="Helical" evidence="1">
    <location>
        <begin position="12"/>
        <end position="33"/>
    </location>
</feature>
<evidence type="ECO:0000313" key="4">
    <source>
        <dbReference type="Proteomes" id="UP000204602"/>
    </source>
</evidence>
<keyword evidence="4" id="KW-1185">Reference proteome</keyword>
<protein>
    <submittedName>
        <fullName evidence="3">Uncharacterized protein</fullName>
    </submittedName>
</protein>
<gene>
    <name evidence="3" type="ORF">TSARBOMBA_13</name>
    <name evidence="2" type="ORF">TSARBOMBA_263</name>
</gene>
<dbReference type="KEGG" id="vg:26633311"/>
<dbReference type="GeneID" id="26633339"/>
<sequence length="34" mass="3741">MKEFGRGSLKVMVCGLALYGLLVLYSHLIVLGMK</sequence>
<keyword evidence="1" id="KW-0472">Membrane</keyword>
<dbReference type="EMBL" id="KT224359">
    <property type="protein sequence ID" value="ALA13129.1"/>
    <property type="molecule type" value="Genomic_DNA"/>
</dbReference>
<name>A0A0K2CZY6_9CAUD</name>
<dbReference type="GeneID" id="26633311"/>
<evidence type="ECO:0000313" key="2">
    <source>
        <dbReference type="EMBL" id="ALA13100.1"/>
    </source>
</evidence>
<dbReference type="RefSeq" id="YP_009207078.1">
    <property type="nucleotide sequence ID" value="NC_028890.1"/>
</dbReference>
<dbReference type="Proteomes" id="UP000204602">
    <property type="component" value="Segment"/>
</dbReference>